<dbReference type="Pfam" id="PF11905">
    <property type="entry name" value="DUF3425"/>
    <property type="match status" value="1"/>
</dbReference>
<dbReference type="OrthoDB" id="4161589at2759"/>
<feature type="region of interest" description="Disordered" evidence="2">
    <location>
        <begin position="394"/>
        <end position="431"/>
    </location>
</feature>
<dbReference type="CDD" id="cd14688">
    <property type="entry name" value="bZIP_YAP"/>
    <property type="match status" value="1"/>
</dbReference>
<dbReference type="Gene3D" id="1.20.5.170">
    <property type="match status" value="1"/>
</dbReference>
<dbReference type="InterPro" id="IPR021833">
    <property type="entry name" value="DUF3425"/>
</dbReference>
<organism evidence="4 5">
    <name type="scientific">Ceratocystis fimbriata CBS 114723</name>
    <dbReference type="NCBI Taxonomy" id="1035309"/>
    <lineage>
        <taxon>Eukaryota</taxon>
        <taxon>Fungi</taxon>
        <taxon>Dikarya</taxon>
        <taxon>Ascomycota</taxon>
        <taxon>Pezizomycotina</taxon>
        <taxon>Sordariomycetes</taxon>
        <taxon>Hypocreomycetidae</taxon>
        <taxon>Microascales</taxon>
        <taxon>Ceratocystidaceae</taxon>
        <taxon>Ceratocystis</taxon>
    </lineage>
</organism>
<dbReference type="SUPFAM" id="SSF57959">
    <property type="entry name" value="Leucine zipper domain"/>
    <property type="match status" value="1"/>
</dbReference>
<feature type="compositionally biased region" description="Low complexity" evidence="2">
    <location>
        <begin position="14"/>
        <end position="26"/>
    </location>
</feature>
<protein>
    <recommendedName>
        <fullName evidence="3">BZIP domain-containing protein</fullName>
    </recommendedName>
</protein>
<dbReference type="Proteomes" id="UP000222788">
    <property type="component" value="Unassembled WGS sequence"/>
</dbReference>
<gene>
    <name evidence="4" type="ORF">CFIMG_005010RAa</name>
</gene>
<dbReference type="InterPro" id="IPR046347">
    <property type="entry name" value="bZIP_sf"/>
</dbReference>
<evidence type="ECO:0000259" key="3">
    <source>
        <dbReference type="SMART" id="SM00338"/>
    </source>
</evidence>
<feature type="domain" description="BZIP" evidence="3">
    <location>
        <begin position="72"/>
        <end position="139"/>
    </location>
</feature>
<dbReference type="PANTHER" id="PTHR37012">
    <property type="entry name" value="B-ZIP TRANSCRIPTION FACTOR (EUROFUNG)-RELATED"/>
    <property type="match status" value="1"/>
</dbReference>
<dbReference type="InterPro" id="IPR004827">
    <property type="entry name" value="bZIP"/>
</dbReference>
<reference evidence="4 5" key="1">
    <citation type="journal article" date="2013" name="Fungal Biol.">
        <title>Analysis of microsatellite markers in the genome of the plant pathogen Ceratocystis fimbriata.</title>
        <authorList>
            <person name="Simpson M.C."/>
            <person name="Wilken P.M."/>
            <person name="Coetzee M.P."/>
            <person name="Wingfield M.J."/>
            <person name="Wingfield B.D."/>
        </authorList>
    </citation>
    <scope>NUCLEOTIDE SEQUENCE [LARGE SCALE GENOMIC DNA]</scope>
    <source>
        <strain evidence="4 5">CBS 114723</strain>
    </source>
</reference>
<feature type="region of interest" description="Disordered" evidence="2">
    <location>
        <begin position="584"/>
        <end position="625"/>
    </location>
</feature>
<dbReference type="GO" id="GO:0003700">
    <property type="term" value="F:DNA-binding transcription factor activity"/>
    <property type="evidence" value="ECO:0007669"/>
    <property type="project" value="InterPro"/>
</dbReference>
<accession>A0A2C5WXZ2</accession>
<feature type="compositionally biased region" description="Low complexity" evidence="2">
    <location>
        <begin position="321"/>
        <end position="331"/>
    </location>
</feature>
<evidence type="ECO:0000313" key="4">
    <source>
        <dbReference type="EMBL" id="PHH53699.1"/>
    </source>
</evidence>
<feature type="region of interest" description="Disordered" evidence="2">
    <location>
        <begin position="1"/>
        <end position="73"/>
    </location>
</feature>
<comment type="caution">
    <text evidence="4">The sequence shown here is derived from an EMBL/GenBank/DDBJ whole genome shotgun (WGS) entry which is preliminary data.</text>
</comment>
<proteinExistence type="predicted"/>
<evidence type="ECO:0000256" key="2">
    <source>
        <dbReference type="SAM" id="MobiDB-lite"/>
    </source>
</evidence>
<feature type="compositionally biased region" description="Polar residues" evidence="2">
    <location>
        <begin position="184"/>
        <end position="213"/>
    </location>
</feature>
<feature type="compositionally biased region" description="Polar residues" evidence="2">
    <location>
        <begin position="410"/>
        <end position="427"/>
    </location>
</feature>
<feature type="compositionally biased region" description="Basic residues" evidence="2">
    <location>
        <begin position="292"/>
        <end position="312"/>
    </location>
</feature>
<dbReference type="PANTHER" id="PTHR37012:SF7">
    <property type="entry name" value="B-ZIP TRANSCRIPTION FACTOR (EUROFUNG)-RELATED"/>
    <property type="match status" value="1"/>
</dbReference>
<name>A0A2C5WXZ2_9PEZI</name>
<feature type="compositionally biased region" description="Basic residues" evidence="2">
    <location>
        <begin position="157"/>
        <end position="180"/>
    </location>
</feature>
<feature type="compositionally biased region" description="Gly residues" evidence="2">
    <location>
        <begin position="585"/>
        <end position="609"/>
    </location>
</feature>
<sequence length="702" mass="77946">MDDCSNSDGLSAVTTPGSQPSQTQTQNSRALAPRPSDGSSGVGSDLAHPGAAGTLSAPKKRVVQASRGVATMTPDRLARKRANDREAQRAVRERTKAQIRELQDEVSVLKNDQAQLQHILQENSALQAENTAMKQAMAQLVHQLDSQNIGQQSSLQHHQHHHEHHHHHHNHRGSHYRHRDQRISQEYSRSAGKSSTATGESSDQSFHGDNSGESSSSSDYPNCCSLGNSNMVLPSIEEMTRRPFPDASKGPGPSYSRGSLSKHESNMVHQRESFERNSFIDHQPSFQPMDQHHHHQHQHRHKYQHRHQHQHNHQHDHQHQKPQQYSYSSSPSPSPPYYQALNQEMSRFMLSARINLEDLPNMSPSVGDFGKPSVAMIEALENFYGNGNGRHADGSGNGSWNGNGKKYNNDGLNDTNMGNSENGSTENRAVRKGRSLYNSRHIKLPLLHAPSTCEMDSFLLPLLNMSDQCQPTQIEIAALLAPSIVSYNSLRVKLDPFSTALAQIMLLAEPPAGERVPERVAVMYTAFLLIRYMVNATTENFGCVPEFLKPLEDQLERTHAVWIDFIPFPHARIKLIADSSREGVGNDGGNNNGNDGGVGIGSSNGNGNGDEGRTTSDDSSSARGAEPPRPFFIKYFACLSINWPYQDSDVLLVANGSDAGSRELMINPVFEAHIRKLENWSVSRDFLDTFPEFEHLINLQEN</sequence>
<reference evidence="4 5" key="2">
    <citation type="journal article" date="2013" name="IMA Fungus">
        <title>IMA Genome-F 1: Ceratocystis fimbriata: Draft nuclear genome sequence for the plant pathogen, Ceratocystis fimbriata.</title>
        <authorList>
            <person name="Wilken P.M."/>
            <person name="Steenkamp E.T."/>
            <person name="Wingfield M.J."/>
            <person name="de Beer Z.W."/>
            <person name="Wingfield B.D."/>
        </authorList>
    </citation>
    <scope>NUCLEOTIDE SEQUENCE [LARGE SCALE GENOMIC DNA]</scope>
    <source>
        <strain evidence="4 5">CBS 114723</strain>
    </source>
</reference>
<feature type="region of interest" description="Disordered" evidence="2">
    <location>
        <begin position="241"/>
        <end position="339"/>
    </location>
</feature>
<feature type="compositionally biased region" description="Polar residues" evidence="2">
    <location>
        <begin position="1"/>
        <end position="13"/>
    </location>
</feature>
<dbReference type="SMART" id="SM00338">
    <property type="entry name" value="BRLZ"/>
    <property type="match status" value="1"/>
</dbReference>
<evidence type="ECO:0000256" key="1">
    <source>
        <dbReference type="SAM" id="Coils"/>
    </source>
</evidence>
<feature type="region of interest" description="Disordered" evidence="2">
    <location>
        <begin position="148"/>
        <end position="223"/>
    </location>
</feature>
<dbReference type="EMBL" id="APWK03000039">
    <property type="protein sequence ID" value="PHH53699.1"/>
    <property type="molecule type" value="Genomic_DNA"/>
</dbReference>
<keyword evidence="5" id="KW-1185">Reference proteome</keyword>
<feature type="coiled-coil region" evidence="1">
    <location>
        <begin position="85"/>
        <end position="136"/>
    </location>
</feature>
<feature type="compositionally biased region" description="Basic and acidic residues" evidence="2">
    <location>
        <begin position="261"/>
        <end position="279"/>
    </location>
</feature>
<keyword evidence="1" id="KW-0175">Coiled coil</keyword>
<evidence type="ECO:0000313" key="5">
    <source>
        <dbReference type="Proteomes" id="UP000222788"/>
    </source>
</evidence>
<dbReference type="AlphaFoldDB" id="A0A2C5WXZ2"/>